<reference evidence="2" key="1">
    <citation type="submission" date="2018-05" db="EMBL/GenBank/DDBJ databases">
        <authorList>
            <person name="Lanie J.A."/>
            <person name="Ng W.-L."/>
            <person name="Kazmierczak K.M."/>
            <person name="Andrzejewski T.M."/>
            <person name="Davidsen T.M."/>
            <person name="Wayne K.J."/>
            <person name="Tettelin H."/>
            <person name="Glass J.I."/>
            <person name="Rusch D."/>
            <person name="Podicherti R."/>
            <person name="Tsui H.-C.T."/>
            <person name="Winkler M.E."/>
        </authorList>
    </citation>
    <scope>NUCLEOTIDE SEQUENCE</scope>
</reference>
<dbReference type="PROSITE" id="PS51257">
    <property type="entry name" value="PROKAR_LIPOPROTEIN"/>
    <property type="match status" value="1"/>
</dbReference>
<dbReference type="InterPro" id="IPR011047">
    <property type="entry name" value="Quinoprotein_ADH-like_sf"/>
</dbReference>
<dbReference type="InterPro" id="IPR018391">
    <property type="entry name" value="PQQ_b-propeller_rpt"/>
</dbReference>
<evidence type="ECO:0000259" key="1">
    <source>
        <dbReference type="Pfam" id="PF13360"/>
    </source>
</evidence>
<dbReference type="PANTHER" id="PTHR34512:SF30">
    <property type="entry name" value="OUTER MEMBRANE PROTEIN ASSEMBLY FACTOR BAMB"/>
    <property type="match status" value="1"/>
</dbReference>
<name>A0A381MZI0_9ZZZZ</name>
<feature type="domain" description="Pyrrolo-quinoline quinone repeat" evidence="1">
    <location>
        <begin position="106"/>
        <end position="233"/>
    </location>
</feature>
<dbReference type="Gene3D" id="2.40.10.480">
    <property type="match status" value="1"/>
</dbReference>
<dbReference type="AlphaFoldDB" id="A0A381MZI0"/>
<dbReference type="PANTHER" id="PTHR34512">
    <property type="entry name" value="CELL SURFACE PROTEIN"/>
    <property type="match status" value="1"/>
</dbReference>
<sequence length="426" mass="45663">MTMTYRGSRKWLRWMFGVFLIMATTLGCVNDLTPHGGWSSPVVSDNKLLIGNVDGNLVRLDPVTGNLDNGWSYPREDGLGAIYADVLVADGAVYGSGYTCRGDDCEGEIFALDLTTGLSIWGQNGLPLKTKLIGQAGLMDKTLLIGTSALGDEDDGADGYLYALDATPSTSSIVKWRIPLDGNVWSGVAVEESMAYVATMAGTVYAINVSDSEPGGLFDQDPSSRIIWTFENGNAIAGPLHIAGGNIYFGDLASNVYKLNLLARNADAQSTNIHGDGAEIDIANGEWIFDAGAWVWAKPVTEDGILFVSALDGSIYAVDDSTGEKIWSASIEGQIVSSPILFDRKRGQIRERALAVPSGDENVWVISVIDGRELGVFVTEEPVKSSPLVYDGNLYVHALNGHLKWFSVDDTTERGCVELKGGGQCN</sequence>
<dbReference type="InterPro" id="IPR002372">
    <property type="entry name" value="PQQ_rpt_dom"/>
</dbReference>
<evidence type="ECO:0000313" key="2">
    <source>
        <dbReference type="EMBL" id="SUZ47707.1"/>
    </source>
</evidence>
<dbReference type="Gene3D" id="2.130.10.10">
    <property type="entry name" value="YVTN repeat-like/Quinoprotein amine dehydrogenase"/>
    <property type="match status" value="2"/>
</dbReference>
<accession>A0A381MZI0</accession>
<dbReference type="SMART" id="SM00564">
    <property type="entry name" value="PQQ"/>
    <property type="match status" value="7"/>
</dbReference>
<dbReference type="InterPro" id="IPR011044">
    <property type="entry name" value="Quino_amine_DH_bsu"/>
</dbReference>
<protein>
    <recommendedName>
        <fullName evidence="1">Pyrrolo-quinoline quinone repeat domain-containing protein</fullName>
    </recommendedName>
</protein>
<dbReference type="InterPro" id="IPR015943">
    <property type="entry name" value="WD40/YVTN_repeat-like_dom_sf"/>
</dbReference>
<dbReference type="SUPFAM" id="SSF50998">
    <property type="entry name" value="Quinoprotein alcohol dehydrogenase-like"/>
    <property type="match status" value="1"/>
</dbReference>
<proteinExistence type="predicted"/>
<dbReference type="Pfam" id="PF13360">
    <property type="entry name" value="PQQ_2"/>
    <property type="match status" value="2"/>
</dbReference>
<organism evidence="2">
    <name type="scientific">marine metagenome</name>
    <dbReference type="NCBI Taxonomy" id="408172"/>
    <lineage>
        <taxon>unclassified sequences</taxon>
        <taxon>metagenomes</taxon>
        <taxon>ecological metagenomes</taxon>
    </lineage>
</organism>
<gene>
    <name evidence="2" type="ORF">METZ01_LOCUS561</name>
</gene>
<dbReference type="EMBL" id="UINC01000031">
    <property type="protein sequence ID" value="SUZ47707.1"/>
    <property type="molecule type" value="Genomic_DNA"/>
</dbReference>
<dbReference type="SUPFAM" id="SSF50969">
    <property type="entry name" value="YVTN repeat-like/Quinoprotein amine dehydrogenase"/>
    <property type="match status" value="1"/>
</dbReference>
<feature type="domain" description="Pyrrolo-quinoline quinone repeat" evidence="1">
    <location>
        <begin position="295"/>
        <end position="398"/>
    </location>
</feature>